<dbReference type="AlphaFoldDB" id="A0AB34IY49"/>
<protein>
    <submittedName>
        <fullName evidence="2">Uncharacterized protein</fullName>
    </submittedName>
</protein>
<organism evidence="2 3">
    <name type="scientific">Prymnesium parvum</name>
    <name type="common">Toxic golden alga</name>
    <dbReference type="NCBI Taxonomy" id="97485"/>
    <lineage>
        <taxon>Eukaryota</taxon>
        <taxon>Haptista</taxon>
        <taxon>Haptophyta</taxon>
        <taxon>Prymnesiophyceae</taxon>
        <taxon>Prymnesiales</taxon>
        <taxon>Prymnesiaceae</taxon>
        <taxon>Prymnesium</taxon>
    </lineage>
</organism>
<keyword evidence="3" id="KW-1185">Reference proteome</keyword>
<comment type="caution">
    <text evidence="2">The sequence shown here is derived from an EMBL/GenBank/DDBJ whole genome shotgun (WGS) entry which is preliminary data.</text>
</comment>
<proteinExistence type="predicted"/>
<feature type="compositionally biased region" description="Basic and acidic residues" evidence="1">
    <location>
        <begin position="202"/>
        <end position="213"/>
    </location>
</feature>
<gene>
    <name evidence="2" type="ORF">AB1Y20_007267</name>
</gene>
<sequence length="316" mass="34899">MCEKLLEAIAEASTRHFNEGAMREYDAAAGSRQFEYPAAHPLFAGQRDFGACAHYYDAQWKQAVKSKILTVTAPLRRSNQTARAIVDRGMRVLAVQQPASESRSSSPTQTLQALAAHMEVQGAVTTTDFSAVGSSDLVRAINDEGDDEGFSLEQCYDADGVPSVELICDNCRGVGHPRRLCPSPRRYRTFDYAITLLQSAKQRADARAQRDNRPQGGKRFPPRGQRAPFRPRPRPAGQPRNFNPSAAGRFAEDEASQPTEPHDARHLHQPLQFDDAFFDEVLCPGSEHAEGVAQRVGEDKAHAVRDAAAHQAFYRP</sequence>
<reference evidence="2 3" key="1">
    <citation type="journal article" date="2024" name="Science">
        <title>Giant polyketide synthase enzymes in the biosynthesis of giant marine polyether toxins.</title>
        <authorList>
            <person name="Fallon T.R."/>
            <person name="Shende V.V."/>
            <person name="Wierzbicki I.H."/>
            <person name="Pendleton A.L."/>
            <person name="Watervoot N.F."/>
            <person name="Auber R.P."/>
            <person name="Gonzalez D.J."/>
            <person name="Wisecaver J.H."/>
            <person name="Moore B.S."/>
        </authorList>
    </citation>
    <scope>NUCLEOTIDE SEQUENCE [LARGE SCALE GENOMIC DNA]</scope>
    <source>
        <strain evidence="2 3">12B1</strain>
    </source>
</reference>
<name>A0AB34IY49_PRYPA</name>
<dbReference type="Proteomes" id="UP001515480">
    <property type="component" value="Unassembled WGS sequence"/>
</dbReference>
<accession>A0AB34IY49</accession>
<evidence type="ECO:0000313" key="3">
    <source>
        <dbReference type="Proteomes" id="UP001515480"/>
    </source>
</evidence>
<evidence type="ECO:0000256" key="1">
    <source>
        <dbReference type="SAM" id="MobiDB-lite"/>
    </source>
</evidence>
<evidence type="ECO:0000313" key="2">
    <source>
        <dbReference type="EMBL" id="KAL1507650.1"/>
    </source>
</evidence>
<feature type="region of interest" description="Disordered" evidence="1">
    <location>
        <begin position="201"/>
        <end position="264"/>
    </location>
</feature>
<dbReference type="EMBL" id="JBGBPQ010000017">
    <property type="protein sequence ID" value="KAL1507650.1"/>
    <property type="molecule type" value="Genomic_DNA"/>
</dbReference>